<dbReference type="EMBL" id="JAPFRF010000006">
    <property type="protein sequence ID" value="KAJ7330023.1"/>
    <property type="molecule type" value="Genomic_DNA"/>
</dbReference>
<dbReference type="AlphaFoldDB" id="A0A9Q0XVD8"/>
<organism evidence="2 3">
    <name type="scientific">Phrynocephalus forsythii</name>
    <dbReference type="NCBI Taxonomy" id="171643"/>
    <lineage>
        <taxon>Eukaryota</taxon>
        <taxon>Metazoa</taxon>
        <taxon>Chordata</taxon>
        <taxon>Craniata</taxon>
        <taxon>Vertebrata</taxon>
        <taxon>Euteleostomi</taxon>
        <taxon>Lepidosauria</taxon>
        <taxon>Squamata</taxon>
        <taxon>Bifurcata</taxon>
        <taxon>Unidentata</taxon>
        <taxon>Episquamata</taxon>
        <taxon>Toxicofera</taxon>
        <taxon>Iguania</taxon>
        <taxon>Acrodonta</taxon>
        <taxon>Agamidae</taxon>
        <taxon>Agaminae</taxon>
        <taxon>Phrynocephalus</taxon>
    </lineage>
</organism>
<feature type="compositionally biased region" description="Polar residues" evidence="1">
    <location>
        <begin position="128"/>
        <end position="138"/>
    </location>
</feature>
<feature type="region of interest" description="Disordered" evidence="1">
    <location>
        <begin position="1"/>
        <end position="144"/>
    </location>
</feature>
<dbReference type="Proteomes" id="UP001142489">
    <property type="component" value="Unassembled WGS sequence"/>
</dbReference>
<sequence>MVVHQGKRDLASTHDGQGVGSFPNQDVQKTPTLGAPFHSSRIPGCSTRSPTAGKLETLSHVLKKETSLNSPEQAPLAKGRGIPRPNFKFGTPKPPRSHEFLPSCHLPSTPPPLHAPAANGLEPRKRSSLSFTLHHSNSSPPPCRQLLLHSMTRKEFQKVPLRKDAVGKGGGLPLPIPLSPSGLQTMRPSIPESSAEADATNPCCEDENHVRDTEIPGSQKNAGPPSPLPSSPSESQPETIPKSPLDVALKETNDKYDSPKEVNTPQGLAGSPKVALFCPQEKLEDHKMVDNLLQADSIVSHPVANTTGVECACILWRHLDKAATSR</sequence>
<feature type="compositionally biased region" description="Basic and acidic residues" evidence="1">
    <location>
        <begin position="1"/>
        <end position="12"/>
    </location>
</feature>
<protein>
    <submittedName>
        <fullName evidence="2">Uncharacterized protein</fullName>
    </submittedName>
</protein>
<evidence type="ECO:0000313" key="3">
    <source>
        <dbReference type="Proteomes" id="UP001142489"/>
    </source>
</evidence>
<comment type="caution">
    <text evidence="2">The sequence shown here is derived from an EMBL/GenBank/DDBJ whole genome shotgun (WGS) entry which is preliminary data.</text>
</comment>
<dbReference type="OrthoDB" id="10561503at2759"/>
<reference evidence="2" key="1">
    <citation type="journal article" date="2023" name="DNA Res.">
        <title>Chromosome-level genome assembly of Phrynocephalus forsythii using third-generation DNA sequencing and Hi-C analysis.</title>
        <authorList>
            <person name="Qi Y."/>
            <person name="Zhao W."/>
            <person name="Zhao Y."/>
            <person name="Niu C."/>
            <person name="Cao S."/>
            <person name="Zhang Y."/>
        </authorList>
    </citation>
    <scope>NUCLEOTIDE SEQUENCE</scope>
    <source>
        <tissue evidence="2">Muscle</tissue>
    </source>
</reference>
<proteinExistence type="predicted"/>
<feature type="compositionally biased region" description="Polar residues" evidence="1">
    <location>
        <begin position="22"/>
        <end position="31"/>
    </location>
</feature>
<evidence type="ECO:0000313" key="2">
    <source>
        <dbReference type="EMBL" id="KAJ7330023.1"/>
    </source>
</evidence>
<feature type="region of interest" description="Disordered" evidence="1">
    <location>
        <begin position="159"/>
        <end position="242"/>
    </location>
</feature>
<evidence type="ECO:0000256" key="1">
    <source>
        <dbReference type="SAM" id="MobiDB-lite"/>
    </source>
</evidence>
<gene>
    <name evidence="2" type="ORF">JRQ81_016197</name>
</gene>
<accession>A0A9Q0XVD8</accession>
<name>A0A9Q0XVD8_9SAUR</name>
<keyword evidence="3" id="KW-1185">Reference proteome</keyword>